<evidence type="ECO:0000256" key="2">
    <source>
        <dbReference type="SAM" id="MobiDB-lite"/>
    </source>
</evidence>
<keyword evidence="5" id="KW-1185">Reference proteome</keyword>
<evidence type="ECO:0000313" key="4">
    <source>
        <dbReference type="EMBL" id="OCL13217.1"/>
    </source>
</evidence>
<evidence type="ECO:0000256" key="1">
    <source>
        <dbReference type="ARBA" id="ARBA00023242"/>
    </source>
</evidence>
<protein>
    <recommendedName>
        <fullName evidence="3">Zn(2)-C6 fungal-type domain-containing protein</fullName>
    </recommendedName>
</protein>
<dbReference type="GO" id="GO:0000981">
    <property type="term" value="F:DNA-binding transcription factor activity, RNA polymerase II-specific"/>
    <property type="evidence" value="ECO:0007669"/>
    <property type="project" value="InterPro"/>
</dbReference>
<accession>A0A8E2JXY4</accession>
<name>A0A8E2JXY4_9PEZI</name>
<dbReference type="Pfam" id="PF00172">
    <property type="entry name" value="Zn_clus"/>
    <property type="match status" value="1"/>
</dbReference>
<dbReference type="InterPro" id="IPR001138">
    <property type="entry name" value="Zn2Cys6_DnaBD"/>
</dbReference>
<dbReference type="SMART" id="SM00066">
    <property type="entry name" value="GAL4"/>
    <property type="match status" value="1"/>
</dbReference>
<dbReference type="OrthoDB" id="4161589at2759"/>
<keyword evidence="1" id="KW-0539">Nucleus</keyword>
<dbReference type="PANTHER" id="PTHR37012:SF2">
    <property type="entry name" value="BZIP DOMAIN-CONTAINING PROTEIN-RELATED"/>
    <property type="match status" value="1"/>
</dbReference>
<gene>
    <name evidence="4" type="ORF">AOQ84DRAFT_436480</name>
</gene>
<evidence type="ECO:0000259" key="3">
    <source>
        <dbReference type="PROSITE" id="PS50048"/>
    </source>
</evidence>
<dbReference type="InterPro" id="IPR036864">
    <property type="entry name" value="Zn2-C6_fun-type_DNA-bd_sf"/>
</dbReference>
<dbReference type="EMBL" id="KV748764">
    <property type="protein sequence ID" value="OCL13217.1"/>
    <property type="molecule type" value="Genomic_DNA"/>
</dbReference>
<dbReference type="AlphaFoldDB" id="A0A8E2JXY4"/>
<feature type="region of interest" description="Disordered" evidence="2">
    <location>
        <begin position="206"/>
        <end position="228"/>
    </location>
</feature>
<organism evidence="4 5">
    <name type="scientific">Glonium stellatum</name>
    <dbReference type="NCBI Taxonomy" id="574774"/>
    <lineage>
        <taxon>Eukaryota</taxon>
        <taxon>Fungi</taxon>
        <taxon>Dikarya</taxon>
        <taxon>Ascomycota</taxon>
        <taxon>Pezizomycotina</taxon>
        <taxon>Dothideomycetes</taxon>
        <taxon>Pleosporomycetidae</taxon>
        <taxon>Gloniales</taxon>
        <taxon>Gloniaceae</taxon>
        <taxon>Glonium</taxon>
    </lineage>
</organism>
<feature type="domain" description="Zn(2)-C6 fungal-type" evidence="3">
    <location>
        <begin position="83"/>
        <end position="113"/>
    </location>
</feature>
<dbReference type="Gene3D" id="4.10.240.10">
    <property type="entry name" value="Zn(2)-C6 fungal-type DNA-binding domain"/>
    <property type="match status" value="1"/>
</dbReference>
<proteinExistence type="predicted"/>
<dbReference type="CDD" id="cd00067">
    <property type="entry name" value="GAL4"/>
    <property type="match status" value="1"/>
</dbReference>
<evidence type="ECO:0000313" key="5">
    <source>
        <dbReference type="Proteomes" id="UP000250140"/>
    </source>
</evidence>
<dbReference type="PROSITE" id="PS00463">
    <property type="entry name" value="ZN2_CY6_FUNGAL_1"/>
    <property type="match status" value="1"/>
</dbReference>
<sequence length="450" mass="50790">MPIVSQDSPQSWDSQQSPSQFDPSEFSTLVLRPVPSNDLTHKAPLAPKQGPAGPLANSGPQNHSPISGTYALRTPRGKITSIACESCRKRKSKCDGVRPRCNTCQSKNVSCVYDVAEDGKTTTQLRTHVKRLERELEDVKSILPLLIMTPNQTAALEWASEIEKHGFSHHSVDEIRKTLQEAPQQQGDIMETSRPEVFPHLSQALTASSYDESSQDNSREQSQPALTCQTQNPIQPALSFTYLEPSDANKFSFDCSVYRRTKQEMLADGWDEGQVFGRNEVDVDSILLGFTDAQEEQSVPTWAARMVCKTLVNEPLPVRLASAYLLTKMMRWLIWPSIENMKGMPEWLVPLAQHDSVQYDILVDLLPWPELRQYLYQHPGEFVVGAFVGFVSLNWPYADESCHYWDMHVGYTRLTPLFETHINDLRSWTMEHKALEVMPALEGMVPVKAS</sequence>
<dbReference type="GO" id="GO:0008270">
    <property type="term" value="F:zinc ion binding"/>
    <property type="evidence" value="ECO:0007669"/>
    <property type="project" value="InterPro"/>
</dbReference>
<dbReference type="Pfam" id="PF11905">
    <property type="entry name" value="DUF3425"/>
    <property type="match status" value="1"/>
</dbReference>
<dbReference type="InterPro" id="IPR021833">
    <property type="entry name" value="DUF3425"/>
</dbReference>
<feature type="compositionally biased region" description="Low complexity" evidence="2">
    <location>
        <begin position="1"/>
        <end position="24"/>
    </location>
</feature>
<dbReference type="SUPFAM" id="SSF57701">
    <property type="entry name" value="Zn2/Cys6 DNA-binding domain"/>
    <property type="match status" value="1"/>
</dbReference>
<dbReference type="PROSITE" id="PS50048">
    <property type="entry name" value="ZN2_CY6_FUNGAL_2"/>
    <property type="match status" value="1"/>
</dbReference>
<reference evidence="4 5" key="1">
    <citation type="journal article" date="2016" name="Nat. Commun.">
        <title>Ectomycorrhizal ecology is imprinted in the genome of the dominant symbiotic fungus Cenococcum geophilum.</title>
        <authorList>
            <consortium name="DOE Joint Genome Institute"/>
            <person name="Peter M."/>
            <person name="Kohler A."/>
            <person name="Ohm R.A."/>
            <person name="Kuo A."/>
            <person name="Krutzmann J."/>
            <person name="Morin E."/>
            <person name="Arend M."/>
            <person name="Barry K.W."/>
            <person name="Binder M."/>
            <person name="Choi C."/>
            <person name="Clum A."/>
            <person name="Copeland A."/>
            <person name="Grisel N."/>
            <person name="Haridas S."/>
            <person name="Kipfer T."/>
            <person name="LaButti K."/>
            <person name="Lindquist E."/>
            <person name="Lipzen A."/>
            <person name="Maire R."/>
            <person name="Meier B."/>
            <person name="Mihaltcheva S."/>
            <person name="Molinier V."/>
            <person name="Murat C."/>
            <person name="Poggeler S."/>
            <person name="Quandt C.A."/>
            <person name="Sperisen C."/>
            <person name="Tritt A."/>
            <person name="Tisserant E."/>
            <person name="Crous P.W."/>
            <person name="Henrissat B."/>
            <person name="Nehls U."/>
            <person name="Egli S."/>
            <person name="Spatafora J.W."/>
            <person name="Grigoriev I.V."/>
            <person name="Martin F.M."/>
        </authorList>
    </citation>
    <scope>NUCLEOTIDE SEQUENCE [LARGE SCALE GENOMIC DNA]</scope>
    <source>
        <strain evidence="4 5">CBS 207.34</strain>
    </source>
</reference>
<feature type="compositionally biased region" description="Polar residues" evidence="2">
    <location>
        <begin position="58"/>
        <end position="67"/>
    </location>
</feature>
<feature type="region of interest" description="Disordered" evidence="2">
    <location>
        <begin position="1"/>
        <end position="71"/>
    </location>
</feature>
<dbReference type="PANTHER" id="PTHR37012">
    <property type="entry name" value="B-ZIP TRANSCRIPTION FACTOR (EUROFUNG)-RELATED"/>
    <property type="match status" value="1"/>
</dbReference>
<dbReference type="Proteomes" id="UP000250140">
    <property type="component" value="Unassembled WGS sequence"/>
</dbReference>